<keyword evidence="7" id="KW-0444">Lipid biosynthesis</keyword>
<keyword evidence="5 7" id="KW-0862">Zinc</keyword>
<evidence type="ECO:0000256" key="4">
    <source>
        <dbReference type="ARBA" id="ARBA00022771"/>
    </source>
</evidence>
<reference evidence="10" key="1">
    <citation type="submission" date="2020-07" db="EMBL/GenBank/DDBJ databases">
        <authorList>
            <person name="Kong L.H."/>
            <person name="Shaw P.C."/>
        </authorList>
    </citation>
    <scope>NUCLEOTIDE SEQUENCE</scope>
</reference>
<geneLocation type="chloroplast" evidence="10"/>
<keyword evidence="7" id="KW-0443">Lipid metabolism</keyword>
<dbReference type="GO" id="GO:0003989">
    <property type="term" value="F:acetyl-CoA carboxylase activity"/>
    <property type="evidence" value="ECO:0007669"/>
    <property type="project" value="InterPro"/>
</dbReference>
<evidence type="ECO:0000256" key="3">
    <source>
        <dbReference type="ARBA" id="ARBA00022741"/>
    </source>
</evidence>
<dbReference type="EC" id="2.1.3.15" evidence="7"/>
<feature type="region of interest" description="Disordered" evidence="8">
    <location>
        <begin position="43"/>
        <end position="62"/>
    </location>
</feature>
<comment type="subunit">
    <text evidence="7">Acetyl-CoA carboxylase is a heterohexamer composed of biotin carboxyl carrier protein, biotin carboxylase and two subunits each of ACCase subunit alpha and ACCase plastid-coded subunit beta (accD).</text>
</comment>
<dbReference type="RefSeq" id="YP_010175705.1">
    <property type="nucleotide sequence ID" value="NC_057982.1"/>
</dbReference>
<dbReference type="AlphaFoldDB" id="A0A899L7Q8"/>
<feature type="domain" description="CoA carboxyltransferase N-terminal" evidence="9">
    <location>
        <begin position="244"/>
        <end position="511"/>
    </location>
</feature>
<comment type="subunit">
    <text evidence="1">Acetyl-CoA carboxylase is a heterohexamer composed of biotin carboxyl carrier protein, biotin carboxylase and 2 subunits each of ACCase subunit alpha and ACCase plastid-coded subunit beta (accD).</text>
</comment>
<comment type="catalytic activity">
    <reaction evidence="7">
        <text>N(6)-carboxybiotinyl-L-lysyl-[protein] + acetyl-CoA = N(6)-biotinyl-L-lysyl-[protein] + malonyl-CoA</text>
        <dbReference type="Rhea" id="RHEA:54728"/>
        <dbReference type="Rhea" id="RHEA-COMP:10505"/>
        <dbReference type="Rhea" id="RHEA-COMP:10506"/>
        <dbReference type="ChEBI" id="CHEBI:57288"/>
        <dbReference type="ChEBI" id="CHEBI:57384"/>
        <dbReference type="ChEBI" id="CHEBI:83144"/>
        <dbReference type="ChEBI" id="CHEBI:83145"/>
        <dbReference type="EC" id="2.1.3.15"/>
    </reaction>
</comment>
<feature type="compositionally biased region" description="Low complexity" evidence="8">
    <location>
        <begin position="207"/>
        <end position="224"/>
    </location>
</feature>
<proteinExistence type="inferred from homology"/>
<evidence type="ECO:0000256" key="2">
    <source>
        <dbReference type="ARBA" id="ARBA00022679"/>
    </source>
</evidence>
<feature type="binding site" evidence="7">
    <location>
        <position position="251"/>
    </location>
    <ligand>
        <name>Zn(2+)</name>
        <dbReference type="ChEBI" id="CHEBI:29105"/>
    </ligand>
</feature>
<keyword evidence="6 7" id="KW-0067">ATP-binding</keyword>
<dbReference type="GO" id="GO:0005524">
    <property type="term" value="F:ATP binding"/>
    <property type="evidence" value="ECO:0007669"/>
    <property type="project" value="UniProtKB-KW"/>
</dbReference>
<name>A0A899L7Q8_9AQUA</name>
<dbReference type="SUPFAM" id="SSF52096">
    <property type="entry name" value="ClpP/crotonase"/>
    <property type="match status" value="1"/>
</dbReference>
<evidence type="ECO:0000256" key="7">
    <source>
        <dbReference type="HAMAP-Rule" id="MF_01395"/>
    </source>
</evidence>
<evidence type="ECO:0000256" key="5">
    <source>
        <dbReference type="ARBA" id="ARBA00022833"/>
    </source>
</evidence>
<dbReference type="InterPro" id="IPR034733">
    <property type="entry name" value="AcCoA_carboxyl_beta"/>
</dbReference>
<dbReference type="GO" id="GO:0006633">
    <property type="term" value="P:fatty acid biosynthetic process"/>
    <property type="evidence" value="ECO:0007669"/>
    <property type="project" value="UniProtKB-KW"/>
</dbReference>
<keyword evidence="10" id="KW-0934">Plastid</keyword>
<dbReference type="Gene3D" id="3.90.226.10">
    <property type="entry name" value="2-enoyl-CoA Hydratase, Chain A, domain 1"/>
    <property type="match status" value="1"/>
</dbReference>
<dbReference type="GO" id="GO:0016743">
    <property type="term" value="F:carboxyl- or carbamoyltransferase activity"/>
    <property type="evidence" value="ECO:0007669"/>
    <property type="project" value="UniProtKB-UniRule"/>
</dbReference>
<dbReference type="HAMAP" id="MF_01395">
    <property type="entry name" value="AcetylCoA_CT_beta"/>
    <property type="match status" value="1"/>
</dbReference>
<dbReference type="PROSITE" id="PS50980">
    <property type="entry name" value="COA_CT_NTER"/>
    <property type="match status" value="1"/>
</dbReference>
<feature type="zinc finger region" description="C4-type" evidence="7">
    <location>
        <begin position="248"/>
        <end position="270"/>
    </location>
</feature>
<dbReference type="GeneID" id="67787538"/>
<comment type="cofactor">
    <cofactor evidence="7">
        <name>Zn(2+)</name>
        <dbReference type="ChEBI" id="CHEBI:29105"/>
    </cofactor>
    <text evidence="7">Binds 1 zinc ion per subunit.</text>
</comment>
<dbReference type="InterPro" id="IPR011762">
    <property type="entry name" value="COA_CT_N"/>
</dbReference>
<accession>A0A899L7Q8</accession>
<comment type="pathway">
    <text evidence="7">Lipid metabolism; malonyl-CoA biosynthesis; malonyl-CoA from acetyl-CoA: step 1/1.</text>
</comment>
<keyword evidence="3 7" id="KW-0547">Nucleotide-binding</keyword>
<evidence type="ECO:0000256" key="8">
    <source>
        <dbReference type="SAM" id="MobiDB-lite"/>
    </source>
</evidence>
<gene>
    <name evidence="7 10" type="primary">accD</name>
</gene>
<sequence>MTIHLLYFHANRGQQNSMERCRFNSMLFKKGLEHRCGLSKSMDSLGPIENTSESEEPNINDPDKNIYSWNDRANSSSSNVDHLFSIKDIRNLISDDTFLVRDSNGDSYSIYFDIENQIFEINNDHSFLSELESSLYSYRNSSYLNNGSKSDDPYYDRYMYDTQYSWNNHINSCIDSYLQSQICIDTYIVSGSDNYSDSYIYSSICGESRNSSENEGSSTSTNGSDLTIRESSNDLDVTQKYRHLWVQCENCYGLNYKKFLKSKMNICEQCGYHLKMSSSDRIELSIDPGTWDPMDEDMVSLDPIEFHSEEEPYKDRIDSYQRKTGLTEAVQTGIGQLNGIPVALGVMDFQFMGGSMGSVVGEKITRLIEYATKKFLPLIIVCASGGARMQEGSLSLMQMAKISSALYDYQSNKKLFYVSILTSPTTGGVTASFGMLGDIIIAEPNAYIAFAGKRVIEQTLNKTVPEGSQAAEYLFQKGLFDLIVPRNLLKSVLSELFQLHAFFPLNQNSIK</sequence>
<dbReference type="PANTHER" id="PTHR42995:SF5">
    <property type="entry name" value="ACETYL-COENZYME A CARBOXYLASE CARBOXYL TRANSFERASE SUBUNIT BETA, CHLOROPLASTIC"/>
    <property type="match status" value="1"/>
</dbReference>
<dbReference type="InterPro" id="IPR000438">
    <property type="entry name" value="Acetyl_CoA_COase_Trfase_b_su"/>
</dbReference>
<dbReference type="GO" id="GO:0009570">
    <property type="term" value="C:chloroplast stroma"/>
    <property type="evidence" value="ECO:0007669"/>
    <property type="project" value="UniProtKB-SubCell"/>
</dbReference>
<evidence type="ECO:0000259" key="9">
    <source>
        <dbReference type="PROSITE" id="PS50980"/>
    </source>
</evidence>
<dbReference type="EMBL" id="MT767005">
    <property type="protein sequence ID" value="QSM34799.1"/>
    <property type="molecule type" value="Genomic_DNA"/>
</dbReference>
<organism evidence="10">
    <name type="scientific">Ilex lancilimba</name>
    <dbReference type="NCBI Taxonomy" id="2804887"/>
    <lineage>
        <taxon>Eukaryota</taxon>
        <taxon>Viridiplantae</taxon>
        <taxon>Streptophyta</taxon>
        <taxon>Embryophyta</taxon>
        <taxon>Tracheophyta</taxon>
        <taxon>Spermatophyta</taxon>
        <taxon>Magnoliopsida</taxon>
        <taxon>eudicotyledons</taxon>
        <taxon>Gunneridae</taxon>
        <taxon>Pentapetalae</taxon>
        <taxon>asterids</taxon>
        <taxon>campanulids</taxon>
        <taxon>Aquifoliales</taxon>
        <taxon>Aquifoliaceae</taxon>
        <taxon>Ilex</taxon>
    </lineage>
</organism>
<dbReference type="GO" id="GO:0009317">
    <property type="term" value="C:acetyl-CoA carboxylase complex"/>
    <property type="evidence" value="ECO:0007669"/>
    <property type="project" value="InterPro"/>
</dbReference>
<comment type="subcellular location">
    <subcellularLocation>
        <location evidence="7">Plastid</location>
        <location evidence="7">Chloroplast stroma</location>
    </subcellularLocation>
</comment>
<evidence type="ECO:0000256" key="6">
    <source>
        <dbReference type="ARBA" id="ARBA00022840"/>
    </source>
</evidence>
<dbReference type="PRINTS" id="PR01070">
    <property type="entry name" value="ACCCTRFRASEB"/>
</dbReference>
<evidence type="ECO:0000256" key="1">
    <source>
        <dbReference type="ARBA" id="ARBA00011842"/>
    </source>
</evidence>
<feature type="region of interest" description="Disordered" evidence="8">
    <location>
        <begin position="207"/>
        <end position="228"/>
    </location>
</feature>
<dbReference type="GO" id="GO:0008270">
    <property type="term" value="F:zinc ion binding"/>
    <property type="evidence" value="ECO:0007669"/>
    <property type="project" value="UniProtKB-UniRule"/>
</dbReference>
<dbReference type="PANTHER" id="PTHR42995">
    <property type="entry name" value="ACETYL-COENZYME A CARBOXYLASE CARBOXYL TRANSFERASE SUBUNIT BETA, CHLOROPLASTIC"/>
    <property type="match status" value="1"/>
</dbReference>
<dbReference type="Pfam" id="PF01039">
    <property type="entry name" value="Carboxyl_trans"/>
    <property type="match status" value="1"/>
</dbReference>
<keyword evidence="10" id="KW-0150">Chloroplast</keyword>
<dbReference type="InterPro" id="IPR029045">
    <property type="entry name" value="ClpP/crotonase-like_dom_sf"/>
</dbReference>
<keyword evidence="7" id="KW-0276">Fatty acid metabolism</keyword>
<keyword evidence="2 7" id="KW-0808">Transferase</keyword>
<feature type="binding site" evidence="7">
    <location>
        <position position="270"/>
    </location>
    <ligand>
        <name>Zn(2+)</name>
        <dbReference type="ChEBI" id="CHEBI:29105"/>
    </ligand>
</feature>
<keyword evidence="4 7" id="KW-0863">Zinc-finger</keyword>
<comment type="similarity">
    <text evidence="7">Belongs to the AccD/PCCB family.</text>
</comment>
<dbReference type="NCBIfam" id="TIGR00515">
    <property type="entry name" value="accD"/>
    <property type="match status" value="1"/>
</dbReference>
<dbReference type="UniPathway" id="UPA00655">
    <property type="reaction ID" value="UER00711"/>
</dbReference>
<keyword evidence="7" id="KW-0479">Metal-binding</keyword>
<protein>
    <recommendedName>
        <fullName evidence="7">Acetyl-coenzyme A carboxylase carboxyl transferase subunit beta, chloroplastic</fullName>
        <shortName evidence="7">ACCase subunit beta</shortName>
        <shortName evidence="7">Acetyl-CoA carboxylase carboxyltransferase subunit beta</shortName>
        <ecNumber evidence="7">2.1.3.15</ecNumber>
    </recommendedName>
</protein>
<dbReference type="GO" id="GO:2001295">
    <property type="term" value="P:malonyl-CoA biosynthetic process"/>
    <property type="evidence" value="ECO:0007669"/>
    <property type="project" value="UniProtKB-UniRule"/>
</dbReference>
<comment type="function">
    <text evidence="7">Component of the acetyl coenzyme A carboxylase (ACC) complex. Biotin carboxylase (BC) catalyzes the carboxylation of biotin on its carrier protein (BCCP) and then the CO(2) group is transferred by the transcarboxylase to acetyl-CoA to form malonyl-CoA.</text>
</comment>
<evidence type="ECO:0000313" key="10">
    <source>
        <dbReference type="EMBL" id="QSM34799.1"/>
    </source>
</evidence>
<feature type="binding site" evidence="7">
    <location>
        <position position="267"/>
    </location>
    <ligand>
        <name>Zn(2+)</name>
        <dbReference type="ChEBI" id="CHEBI:29105"/>
    </ligand>
</feature>
<keyword evidence="7" id="KW-0275">Fatty acid biosynthesis</keyword>
<feature type="binding site" evidence="7">
    <location>
        <position position="248"/>
    </location>
    <ligand>
        <name>Zn(2+)</name>
        <dbReference type="ChEBI" id="CHEBI:29105"/>
    </ligand>
</feature>